<dbReference type="EMBL" id="CAJOBF010003932">
    <property type="protein sequence ID" value="CAF4116343.1"/>
    <property type="molecule type" value="Genomic_DNA"/>
</dbReference>
<evidence type="ECO:0000313" key="3">
    <source>
        <dbReference type="EMBL" id="CAF4225113.1"/>
    </source>
</evidence>
<accession>A0A820D9L1</accession>
<comment type="caution">
    <text evidence="3">The sequence shown here is derived from an EMBL/GenBank/DDBJ whole genome shotgun (WGS) entry which is preliminary data.</text>
</comment>
<sequence length="200" mass="23194">MQDFNISVGEREHSKQLLNLILDDEFLLLIHMNYDLHESVLGSITKMTQNKHLSSINLTKILKGKRPILYGWTFESASDTGPVLYDNIESTKNGSFSALKITLGDRKNILYNCREHINRLRQELARRFPRSVLQESFLVLFDPDYLLQHKEHISSNEYGRSALNVLRKKYKNFTDFDFNSVRHKWGSFKALLSACPSVSL</sequence>
<evidence type="ECO:0000313" key="4">
    <source>
        <dbReference type="Proteomes" id="UP000663866"/>
    </source>
</evidence>
<dbReference type="EMBL" id="CAJNRG010007802">
    <property type="protein sequence ID" value="CAF2097946.1"/>
    <property type="molecule type" value="Genomic_DNA"/>
</dbReference>
<evidence type="ECO:0000313" key="1">
    <source>
        <dbReference type="EMBL" id="CAF2097946.1"/>
    </source>
</evidence>
<reference evidence="3" key="1">
    <citation type="submission" date="2021-02" db="EMBL/GenBank/DDBJ databases">
        <authorList>
            <person name="Nowell W R."/>
        </authorList>
    </citation>
    <scope>NUCLEOTIDE SEQUENCE</scope>
</reference>
<dbReference type="Proteomes" id="UP000663887">
    <property type="component" value="Unassembled WGS sequence"/>
</dbReference>
<organism evidence="3 4">
    <name type="scientific">Rotaria magnacalcarata</name>
    <dbReference type="NCBI Taxonomy" id="392030"/>
    <lineage>
        <taxon>Eukaryota</taxon>
        <taxon>Metazoa</taxon>
        <taxon>Spiralia</taxon>
        <taxon>Gnathifera</taxon>
        <taxon>Rotifera</taxon>
        <taxon>Eurotatoria</taxon>
        <taxon>Bdelloidea</taxon>
        <taxon>Philodinida</taxon>
        <taxon>Philodinidae</taxon>
        <taxon>Rotaria</taxon>
    </lineage>
</organism>
<dbReference type="Proteomes" id="UP000663866">
    <property type="component" value="Unassembled WGS sequence"/>
</dbReference>
<dbReference type="EMBL" id="CAJOBG010007735">
    <property type="protein sequence ID" value="CAF4225113.1"/>
    <property type="molecule type" value="Genomic_DNA"/>
</dbReference>
<gene>
    <name evidence="3" type="ORF">OVN521_LOCUS27659</name>
    <name evidence="2" type="ORF">UXM345_LOCUS23135</name>
    <name evidence="1" type="ORF">XDN619_LOCUS18063</name>
</gene>
<evidence type="ECO:0000313" key="2">
    <source>
        <dbReference type="EMBL" id="CAF4116343.1"/>
    </source>
</evidence>
<dbReference type="Proteomes" id="UP000663842">
    <property type="component" value="Unassembled WGS sequence"/>
</dbReference>
<name>A0A820D9L1_9BILA</name>
<protein>
    <submittedName>
        <fullName evidence="3">Uncharacterized protein</fullName>
    </submittedName>
</protein>
<proteinExistence type="predicted"/>
<keyword evidence="4" id="KW-1185">Reference proteome</keyword>
<dbReference type="AlphaFoldDB" id="A0A820D9L1"/>